<evidence type="ECO:0000313" key="2">
    <source>
        <dbReference type="Proteomes" id="UP000053825"/>
    </source>
</evidence>
<proteinExistence type="predicted"/>
<accession>A0A0L7R1D4</accession>
<name>A0A0L7R1D4_9HYME</name>
<dbReference type="AlphaFoldDB" id="A0A0L7R1D4"/>
<evidence type="ECO:0000313" key="1">
    <source>
        <dbReference type="EMBL" id="KOC64601.1"/>
    </source>
</evidence>
<protein>
    <submittedName>
        <fullName evidence="1">Uncharacterized protein</fullName>
    </submittedName>
</protein>
<organism evidence="1 2">
    <name type="scientific">Habropoda laboriosa</name>
    <dbReference type="NCBI Taxonomy" id="597456"/>
    <lineage>
        <taxon>Eukaryota</taxon>
        <taxon>Metazoa</taxon>
        <taxon>Ecdysozoa</taxon>
        <taxon>Arthropoda</taxon>
        <taxon>Hexapoda</taxon>
        <taxon>Insecta</taxon>
        <taxon>Pterygota</taxon>
        <taxon>Neoptera</taxon>
        <taxon>Endopterygota</taxon>
        <taxon>Hymenoptera</taxon>
        <taxon>Apocrita</taxon>
        <taxon>Aculeata</taxon>
        <taxon>Apoidea</taxon>
        <taxon>Anthophila</taxon>
        <taxon>Apidae</taxon>
        <taxon>Habropoda</taxon>
    </lineage>
</organism>
<dbReference type="EMBL" id="KQ414668">
    <property type="protein sequence ID" value="KOC64601.1"/>
    <property type="molecule type" value="Genomic_DNA"/>
</dbReference>
<sequence length="72" mass="8823">MKTPQRTTSRIIKQDLRFEAYRRSTGQRLTEALRQIRVRRAKRLPRWHANGGYRQILFISEKMFTVEEKFNR</sequence>
<dbReference type="Proteomes" id="UP000053825">
    <property type="component" value="Unassembled WGS sequence"/>
</dbReference>
<keyword evidence="2" id="KW-1185">Reference proteome</keyword>
<reference evidence="1 2" key="1">
    <citation type="submission" date="2015-07" db="EMBL/GenBank/DDBJ databases">
        <title>The genome of Habropoda laboriosa.</title>
        <authorList>
            <person name="Pan H."/>
            <person name="Kapheim K."/>
        </authorList>
    </citation>
    <scope>NUCLEOTIDE SEQUENCE [LARGE SCALE GENOMIC DNA]</scope>
    <source>
        <strain evidence="1">0110345459</strain>
    </source>
</reference>
<gene>
    <name evidence="1" type="ORF">WH47_12065</name>
</gene>